<reference evidence="1 2" key="1">
    <citation type="journal article" date="2015" name="Sci. Rep.">
        <title>Unraveling adaptation of Pontibacter korlensis to radiation and infertility in desert through complete genome and comparative transcriptomic analysis.</title>
        <authorList>
            <person name="Dai J."/>
            <person name="Dai W."/>
            <person name="Qiu C."/>
            <person name="Yang Z."/>
            <person name="Zhang Y."/>
            <person name="Zhou M."/>
            <person name="Zhang L."/>
            <person name="Fang C."/>
            <person name="Gao Q."/>
            <person name="Yang Q."/>
            <person name="Li X."/>
            <person name="Wang Z."/>
            <person name="Wang Z."/>
            <person name="Jia Z."/>
            <person name="Chen X."/>
        </authorList>
    </citation>
    <scope>NUCLEOTIDE SEQUENCE [LARGE SCALE GENOMIC DNA]</scope>
    <source>
        <strain evidence="1 2">X14-1T</strain>
    </source>
</reference>
<proteinExistence type="predicted"/>
<dbReference type="EMBL" id="CP009621">
    <property type="protein sequence ID" value="AKD03669.1"/>
    <property type="molecule type" value="Genomic_DNA"/>
</dbReference>
<accession>A0A0E3ZFV1</accession>
<evidence type="ECO:0000313" key="1">
    <source>
        <dbReference type="EMBL" id="AKD03669.1"/>
    </source>
</evidence>
<dbReference type="PATRIC" id="fig|400092.3.peg.2541"/>
<sequence length="151" mass="17650">MEEQNKRDKQAILQLYNQVLPALAEHIHRSVTPVISLFDNFNLERLLDTWTKDPASDSSVEVSIENGNIQQLGLRLRLEGFMKPGVEAFDLTKDLLFKLEHDSYTVGPDKNISWLEKGYLQRWENNEYEMVASRWSEELIDLLTERLEKLT</sequence>
<dbReference type="HOGENOM" id="CLU_1729708_0_0_10"/>
<evidence type="ECO:0000313" key="2">
    <source>
        <dbReference type="Proteomes" id="UP000033109"/>
    </source>
</evidence>
<keyword evidence="2" id="KW-1185">Reference proteome</keyword>
<name>A0A0E3ZFV1_9BACT</name>
<dbReference type="RefSeq" id="WP_046310929.1">
    <property type="nucleotide sequence ID" value="NZ_CBCSCY010000002.1"/>
</dbReference>
<dbReference type="STRING" id="400092.PKOR_11685"/>
<gene>
    <name evidence="1" type="ORF">PKOR_11685</name>
</gene>
<organism evidence="1 2">
    <name type="scientific">Pontibacter korlensis</name>
    <dbReference type="NCBI Taxonomy" id="400092"/>
    <lineage>
        <taxon>Bacteria</taxon>
        <taxon>Pseudomonadati</taxon>
        <taxon>Bacteroidota</taxon>
        <taxon>Cytophagia</taxon>
        <taxon>Cytophagales</taxon>
        <taxon>Hymenobacteraceae</taxon>
        <taxon>Pontibacter</taxon>
    </lineage>
</organism>
<protein>
    <submittedName>
        <fullName evidence="1">Uncharacterized protein</fullName>
    </submittedName>
</protein>
<dbReference type="KEGG" id="pko:PKOR_11685"/>
<dbReference type="OrthoDB" id="852355at2"/>
<dbReference type="Proteomes" id="UP000033109">
    <property type="component" value="Chromosome"/>
</dbReference>
<dbReference type="AlphaFoldDB" id="A0A0E3ZFV1"/>